<dbReference type="EMBL" id="JAZGQO010000011">
    <property type="protein sequence ID" value="KAK6174762.1"/>
    <property type="molecule type" value="Genomic_DNA"/>
</dbReference>
<dbReference type="GO" id="GO:0046037">
    <property type="term" value="P:GMP metabolic process"/>
    <property type="evidence" value="ECO:0007669"/>
    <property type="project" value="UniProtKB-ARBA"/>
</dbReference>
<evidence type="ECO:0000256" key="2">
    <source>
        <dbReference type="ARBA" id="ARBA00022723"/>
    </source>
</evidence>
<accession>A0AAN8PAP2</accession>
<dbReference type="GO" id="GO:0046872">
    <property type="term" value="F:metal ion binding"/>
    <property type="evidence" value="ECO:0007669"/>
    <property type="project" value="UniProtKB-KW"/>
</dbReference>
<dbReference type="CDD" id="cd07522">
    <property type="entry name" value="HAD_cN-II"/>
    <property type="match status" value="1"/>
</dbReference>
<keyword evidence="4 6" id="KW-0460">Magnesium</keyword>
<feature type="active site" description="Nucleophile" evidence="5">
    <location>
        <position position="27"/>
    </location>
</feature>
<dbReference type="AlphaFoldDB" id="A0AAN8PAP2"/>
<evidence type="ECO:0000313" key="8">
    <source>
        <dbReference type="EMBL" id="KAK6174762.1"/>
    </source>
</evidence>
<comment type="similarity">
    <text evidence="1">Belongs to the 5'(3')-deoxyribonucleotidase family.</text>
</comment>
<feature type="compositionally biased region" description="Polar residues" evidence="7">
    <location>
        <begin position="521"/>
        <end position="532"/>
    </location>
</feature>
<evidence type="ECO:0000256" key="7">
    <source>
        <dbReference type="SAM" id="MobiDB-lite"/>
    </source>
</evidence>
<evidence type="ECO:0000256" key="6">
    <source>
        <dbReference type="PIRSR" id="PIRSR017434-2"/>
    </source>
</evidence>
<gene>
    <name evidence="8" type="ORF">SNE40_017978</name>
</gene>
<feature type="active site" description="Proton donor" evidence="5">
    <location>
        <position position="29"/>
    </location>
</feature>
<dbReference type="InterPro" id="IPR023214">
    <property type="entry name" value="HAD_sf"/>
</dbReference>
<feature type="binding site" evidence="6">
    <location>
        <position position="27"/>
    </location>
    <ligand>
        <name>Mg(2+)</name>
        <dbReference type="ChEBI" id="CHEBI:18420"/>
    </ligand>
</feature>
<feature type="region of interest" description="Disordered" evidence="7">
    <location>
        <begin position="484"/>
        <end position="532"/>
    </location>
</feature>
<dbReference type="Pfam" id="PF05761">
    <property type="entry name" value="5_nucleotid"/>
    <property type="match status" value="1"/>
</dbReference>
<dbReference type="InterPro" id="IPR008380">
    <property type="entry name" value="HAD-SF_hydro_IG_5-nucl"/>
</dbReference>
<evidence type="ECO:0000256" key="4">
    <source>
        <dbReference type="ARBA" id="ARBA00022842"/>
    </source>
</evidence>
<organism evidence="8 9">
    <name type="scientific">Patella caerulea</name>
    <name type="common">Rayed Mediterranean limpet</name>
    <dbReference type="NCBI Taxonomy" id="87958"/>
    <lineage>
        <taxon>Eukaryota</taxon>
        <taxon>Metazoa</taxon>
        <taxon>Spiralia</taxon>
        <taxon>Lophotrochozoa</taxon>
        <taxon>Mollusca</taxon>
        <taxon>Gastropoda</taxon>
        <taxon>Patellogastropoda</taxon>
        <taxon>Patelloidea</taxon>
        <taxon>Patellidae</taxon>
        <taxon>Patella</taxon>
    </lineage>
</organism>
<dbReference type="PIRSF" id="PIRSF017434">
    <property type="entry name" value="Purine_5'-nucleotidase"/>
    <property type="match status" value="1"/>
</dbReference>
<dbReference type="InterPro" id="IPR036412">
    <property type="entry name" value="HAD-like_sf"/>
</dbReference>
<name>A0AAN8PAP2_PATCE</name>
<comment type="cofactor">
    <cofactor evidence="6">
        <name>Mg(2+)</name>
        <dbReference type="ChEBI" id="CHEBI:18420"/>
    </cofactor>
    <text evidence="6">Binds 1 Mg(2+) ion per subunit.</text>
</comment>
<sequence>MYKREPSKRIFVNRSLMLEKVKFYGFDMDYTLAVYKSPEYETLGFNLLKAEIVNMGYPQAINEFQYDPTFPIRGLWFDSHYGNLLKVDAFGNILVCVHGFCFLRGKDIHSLYPNKYVQMDEKRFRIFNTLYELPVLYILACLVDYFSNSSEYTPSSDRKGVKCGDITMTFNSIYQDVCCAAAVVHDKEGPLKQETVKNVESYVYKDDRLPVLLNRIRDSGAKVFLATNSDYRYTNKIMNFMFDYPPEKTGGEKRDWTSYFDYIVVDAKKPLFFEEGTILRRVDRATGSLQLGTHTGPISSQHIYSGGSVDVFSEVMKSYGSEVLYVGDHIFGDILKSKKARGWRTFLCVPELSQELMVWTDKRSLFAKLEKLDIAIGEMYKNLDSSCKESRPEIGKIQNSIKEVTHEMDMSYGILGSLFRCGSRQTFFASQVMRYADLYGSSFFNFIHYPFSYVFRAPPMLMSHESTVEHDAMLDPSDQMSQLSLAARSRSISENNGEDRKRNPLLRSDSLVPRAYAPTPRQYTQVQEDSDE</sequence>
<evidence type="ECO:0000256" key="5">
    <source>
        <dbReference type="PIRSR" id="PIRSR017434-1"/>
    </source>
</evidence>
<dbReference type="NCBIfam" id="TIGR02244">
    <property type="entry name" value="HAD-IG-Ncltidse"/>
    <property type="match status" value="1"/>
</dbReference>
<feature type="binding site" evidence="6">
    <location>
        <position position="29"/>
    </location>
    <ligand>
        <name>GMP</name>
        <dbReference type="ChEBI" id="CHEBI:58115"/>
    </ligand>
</feature>
<comment type="caution">
    <text evidence="8">The sequence shown here is derived from an EMBL/GenBank/DDBJ whole genome shotgun (WGS) entry which is preliminary data.</text>
</comment>
<dbReference type="GO" id="GO:0008253">
    <property type="term" value="F:5'-nucleotidase activity"/>
    <property type="evidence" value="ECO:0007669"/>
    <property type="project" value="TreeGrafter"/>
</dbReference>
<keyword evidence="9" id="KW-1185">Reference proteome</keyword>
<dbReference type="InterPro" id="IPR016695">
    <property type="entry name" value="Pur_nucleotidase"/>
</dbReference>
<proteinExistence type="inferred from homology"/>
<keyword evidence="2 6" id="KW-0479">Metal-binding</keyword>
<feature type="compositionally biased region" description="Polar residues" evidence="7">
    <location>
        <begin position="484"/>
        <end position="495"/>
    </location>
</feature>
<evidence type="ECO:0008006" key="10">
    <source>
        <dbReference type="Google" id="ProtNLM"/>
    </source>
</evidence>
<evidence type="ECO:0000256" key="3">
    <source>
        <dbReference type="ARBA" id="ARBA00022801"/>
    </source>
</evidence>
<dbReference type="PANTHER" id="PTHR12103">
    <property type="entry name" value="5'-NUCLEOTIDASE DOMAIN-CONTAINING"/>
    <property type="match status" value="1"/>
</dbReference>
<dbReference type="Proteomes" id="UP001347796">
    <property type="component" value="Unassembled WGS sequence"/>
</dbReference>
<evidence type="ECO:0000313" key="9">
    <source>
        <dbReference type="Proteomes" id="UP001347796"/>
    </source>
</evidence>
<reference evidence="8 9" key="1">
    <citation type="submission" date="2024-01" db="EMBL/GenBank/DDBJ databases">
        <title>The genome of the rayed Mediterranean limpet Patella caerulea (Linnaeus, 1758).</title>
        <authorList>
            <person name="Anh-Thu Weber A."/>
            <person name="Halstead-Nussloch G."/>
        </authorList>
    </citation>
    <scope>NUCLEOTIDE SEQUENCE [LARGE SCALE GENOMIC DNA]</scope>
    <source>
        <strain evidence="8">AATW-2023a</strain>
        <tissue evidence="8">Whole specimen</tissue>
    </source>
</reference>
<keyword evidence="3" id="KW-0378">Hydrolase</keyword>
<evidence type="ECO:0000256" key="1">
    <source>
        <dbReference type="ARBA" id="ARBA00009589"/>
    </source>
</evidence>
<feature type="binding site" evidence="6">
    <location>
        <position position="328"/>
    </location>
    <ligand>
        <name>Mg(2+)</name>
        <dbReference type="ChEBI" id="CHEBI:18420"/>
    </ligand>
</feature>
<dbReference type="Gene3D" id="3.40.50.1000">
    <property type="entry name" value="HAD superfamily/HAD-like"/>
    <property type="match status" value="1"/>
</dbReference>
<dbReference type="PANTHER" id="PTHR12103:SF15">
    <property type="entry name" value="CYTOSOLIC PURINE 5'-NUCLEOTIDASE"/>
    <property type="match status" value="1"/>
</dbReference>
<dbReference type="FunFam" id="3.40.50.1000:FF:000021">
    <property type="entry name" value="NT5C2 isoform 1"/>
    <property type="match status" value="1"/>
</dbReference>
<protein>
    <recommendedName>
        <fullName evidence="10">Cytosolic purine 5'-nucleotidase</fullName>
    </recommendedName>
</protein>
<dbReference type="SUPFAM" id="SSF56784">
    <property type="entry name" value="HAD-like"/>
    <property type="match status" value="1"/>
</dbReference>